<dbReference type="GO" id="GO:0016042">
    <property type="term" value="P:lipid catabolic process"/>
    <property type="evidence" value="ECO:0007669"/>
    <property type="project" value="UniProtKB-KW"/>
</dbReference>
<sequence length="197" mass="22603">MARDRKNYSYLISILKIISPVLFALFILIANIISKSDLQEGSFKILNDNEYIASFISDTAKAEKSIICALFMYKIDNYNINNLEEPVPLITSAFINAAKRNVNVTIIFEKSSDKDDLSNKYNTNTAAYLEKYGIKVLFDNESKKLHAKLCLIDDKIIYTGSHNFTYSAMKRNSENSVRIVSYDEAEKIKEYFTKIQE</sequence>
<proteinExistence type="inferred from homology"/>
<gene>
    <name evidence="7" type="ORF">N508_000684</name>
</gene>
<dbReference type="GO" id="GO:0004630">
    <property type="term" value="F:phospholipase D activity"/>
    <property type="evidence" value="ECO:0007669"/>
    <property type="project" value="UniProtKB-EC"/>
</dbReference>
<dbReference type="AlphaFoldDB" id="V2QKM8"/>
<dbReference type="InterPro" id="IPR025202">
    <property type="entry name" value="PLD-like_dom"/>
</dbReference>
<evidence type="ECO:0000313" key="7">
    <source>
        <dbReference type="EMBL" id="USF23619.1"/>
    </source>
</evidence>
<dbReference type="PANTHER" id="PTHR43856">
    <property type="entry name" value="CARDIOLIPIN HYDROLASE"/>
    <property type="match status" value="1"/>
</dbReference>
<dbReference type="Gene3D" id="3.30.870.10">
    <property type="entry name" value="Endonuclease Chain A"/>
    <property type="match status" value="1"/>
</dbReference>
<reference evidence="7" key="1">
    <citation type="journal article" date="2014" name="Genome Announc.">
        <title>Draft genome sequences of the altered schaedler flora, a defined bacterial community from gnotobiotic mice.</title>
        <authorList>
            <person name="Wannemuehler M.J."/>
            <person name="Overstreet A.M."/>
            <person name="Ward D.V."/>
            <person name="Phillips G.J."/>
        </authorList>
    </citation>
    <scope>NUCLEOTIDE SEQUENCE</scope>
    <source>
        <strain evidence="7">ASF457</strain>
    </source>
</reference>
<protein>
    <recommendedName>
        <fullName evidence="3">phospholipase D</fullName>
        <ecNumber evidence="3">3.1.4.4</ecNumber>
    </recommendedName>
</protein>
<dbReference type="RefSeq" id="WP_023274992.1">
    <property type="nucleotide sequence ID" value="NZ_CP097562.1"/>
</dbReference>
<dbReference type="GO" id="GO:0016891">
    <property type="term" value="F:RNA endonuclease activity producing 5'-phosphomonoesters, hydrolytic mechanism"/>
    <property type="evidence" value="ECO:0007669"/>
    <property type="project" value="TreeGrafter"/>
</dbReference>
<name>V2QKM8_9BACT</name>
<dbReference type="InterPro" id="IPR001736">
    <property type="entry name" value="PLipase_D/transphosphatidylase"/>
</dbReference>
<keyword evidence="4" id="KW-0378">Hydrolase</keyword>
<dbReference type="OrthoDB" id="270747at2"/>
<dbReference type="PROSITE" id="PS50035">
    <property type="entry name" value="PLD"/>
    <property type="match status" value="1"/>
</dbReference>
<keyword evidence="6" id="KW-0443">Lipid metabolism</keyword>
<keyword evidence="8" id="KW-1185">Reference proteome</keyword>
<comment type="similarity">
    <text evidence="2">Belongs to the phospholipase D family.</text>
</comment>
<dbReference type="Proteomes" id="UP000017429">
    <property type="component" value="Chromosome"/>
</dbReference>
<dbReference type="KEGG" id="msch:N508_000684"/>
<reference evidence="7" key="2">
    <citation type="submission" date="2022-05" db="EMBL/GenBank/DDBJ databases">
        <authorList>
            <person name="Proctor A.L."/>
            <person name="Phillips G.J."/>
            <person name="Wannemuehler M.J."/>
        </authorList>
    </citation>
    <scope>NUCLEOTIDE SEQUENCE</scope>
    <source>
        <strain evidence="7">ASF457</strain>
    </source>
</reference>
<evidence type="ECO:0000256" key="5">
    <source>
        <dbReference type="ARBA" id="ARBA00022963"/>
    </source>
</evidence>
<dbReference type="EMBL" id="CP097562">
    <property type="protein sequence ID" value="USF23619.1"/>
    <property type="molecule type" value="Genomic_DNA"/>
</dbReference>
<dbReference type="SUPFAM" id="SSF56024">
    <property type="entry name" value="Phospholipase D/nuclease"/>
    <property type="match status" value="1"/>
</dbReference>
<evidence type="ECO:0000256" key="3">
    <source>
        <dbReference type="ARBA" id="ARBA00012027"/>
    </source>
</evidence>
<evidence type="ECO:0000256" key="2">
    <source>
        <dbReference type="ARBA" id="ARBA00008664"/>
    </source>
</evidence>
<evidence type="ECO:0000256" key="1">
    <source>
        <dbReference type="ARBA" id="ARBA00000798"/>
    </source>
</evidence>
<evidence type="ECO:0000256" key="6">
    <source>
        <dbReference type="ARBA" id="ARBA00023098"/>
    </source>
</evidence>
<keyword evidence="5" id="KW-0442">Lipid degradation</keyword>
<dbReference type="eggNOG" id="COG1502">
    <property type="taxonomic scope" value="Bacteria"/>
</dbReference>
<reference evidence="7" key="3">
    <citation type="submission" date="2022-06" db="EMBL/GenBank/DDBJ databases">
        <title>Resources to Facilitate Use of the Altered Schaedler Flora (ASF) Mouse Model to Study Microbiome Function.</title>
        <authorList>
            <person name="Proctor A."/>
            <person name="Parvinroo S."/>
            <person name="Richie T."/>
            <person name="Jia X."/>
            <person name="Lee S.T.M."/>
            <person name="Karp P.D."/>
            <person name="Paley S."/>
            <person name="Kostic A.D."/>
            <person name="Pierre J.F."/>
            <person name="Wannemuehler M.J."/>
            <person name="Phillips G.J."/>
        </authorList>
    </citation>
    <scope>NUCLEOTIDE SEQUENCE</scope>
    <source>
        <strain evidence="7">ASF457</strain>
    </source>
</reference>
<evidence type="ECO:0000256" key="4">
    <source>
        <dbReference type="ARBA" id="ARBA00022801"/>
    </source>
</evidence>
<evidence type="ECO:0000313" key="8">
    <source>
        <dbReference type="Proteomes" id="UP000017429"/>
    </source>
</evidence>
<dbReference type="EC" id="3.1.4.4" evidence="3"/>
<dbReference type="PANTHER" id="PTHR43856:SF1">
    <property type="entry name" value="MITOCHONDRIAL CARDIOLIPIN HYDROLASE"/>
    <property type="match status" value="1"/>
</dbReference>
<organism evidence="7 8">
    <name type="scientific">Mucispirillum schaedleri ASF457</name>
    <dbReference type="NCBI Taxonomy" id="1379858"/>
    <lineage>
        <taxon>Bacteria</taxon>
        <taxon>Pseudomonadati</taxon>
        <taxon>Deferribacterota</taxon>
        <taxon>Deferribacteres</taxon>
        <taxon>Deferribacterales</taxon>
        <taxon>Mucispirillaceae</taxon>
        <taxon>Mucispirillum</taxon>
    </lineage>
</organism>
<comment type="catalytic activity">
    <reaction evidence="1">
        <text>a 1,2-diacyl-sn-glycero-3-phosphocholine + H2O = a 1,2-diacyl-sn-glycero-3-phosphate + choline + H(+)</text>
        <dbReference type="Rhea" id="RHEA:14445"/>
        <dbReference type="ChEBI" id="CHEBI:15354"/>
        <dbReference type="ChEBI" id="CHEBI:15377"/>
        <dbReference type="ChEBI" id="CHEBI:15378"/>
        <dbReference type="ChEBI" id="CHEBI:57643"/>
        <dbReference type="ChEBI" id="CHEBI:58608"/>
        <dbReference type="EC" id="3.1.4.4"/>
    </reaction>
</comment>
<dbReference type="InterPro" id="IPR051406">
    <property type="entry name" value="PLD_domain"/>
</dbReference>
<dbReference type="SMART" id="SM00155">
    <property type="entry name" value="PLDc"/>
    <property type="match status" value="1"/>
</dbReference>
<dbReference type="Pfam" id="PF13091">
    <property type="entry name" value="PLDc_2"/>
    <property type="match status" value="1"/>
</dbReference>
<accession>V2QKM8</accession>
<dbReference type="GO" id="GO:0006793">
    <property type="term" value="P:phosphorus metabolic process"/>
    <property type="evidence" value="ECO:0007669"/>
    <property type="project" value="UniProtKB-ARBA"/>
</dbReference>